<organism evidence="17 18">
    <name type="scientific">Pisciglobus halotolerans</name>
    <dbReference type="NCBI Taxonomy" id="745365"/>
    <lineage>
        <taxon>Bacteria</taxon>
        <taxon>Bacillati</taxon>
        <taxon>Bacillota</taxon>
        <taxon>Bacilli</taxon>
        <taxon>Lactobacillales</taxon>
        <taxon>Carnobacteriaceae</taxon>
    </lineage>
</organism>
<reference evidence="17 18" key="1">
    <citation type="submission" date="2016-10" db="EMBL/GenBank/DDBJ databases">
        <authorList>
            <person name="de Groot N.N."/>
        </authorList>
    </citation>
    <scope>NUCLEOTIDE SEQUENCE [LARGE SCALE GENOMIC DNA]</scope>
    <source>
        <strain evidence="17 18">DSM 27630</strain>
    </source>
</reference>
<dbReference type="NCBIfam" id="TIGR00083">
    <property type="entry name" value="ribF"/>
    <property type="match status" value="1"/>
</dbReference>
<dbReference type="NCBIfam" id="NF004162">
    <property type="entry name" value="PRK05627.1-5"/>
    <property type="match status" value="1"/>
</dbReference>
<dbReference type="SUPFAM" id="SSF82114">
    <property type="entry name" value="Riboflavin kinase-like"/>
    <property type="match status" value="1"/>
</dbReference>
<dbReference type="FunFam" id="2.40.30.30:FF:000003">
    <property type="entry name" value="Riboflavin biosynthesis protein"/>
    <property type="match status" value="1"/>
</dbReference>
<evidence type="ECO:0000256" key="1">
    <source>
        <dbReference type="ARBA" id="ARBA00002121"/>
    </source>
</evidence>
<evidence type="ECO:0000256" key="6">
    <source>
        <dbReference type="ARBA" id="ARBA00022679"/>
    </source>
</evidence>
<dbReference type="InterPro" id="IPR014729">
    <property type="entry name" value="Rossmann-like_a/b/a_fold"/>
</dbReference>
<evidence type="ECO:0000256" key="4">
    <source>
        <dbReference type="ARBA" id="ARBA00022630"/>
    </source>
</evidence>
<dbReference type="SUPFAM" id="SSF52374">
    <property type="entry name" value="Nucleotidylyl transferase"/>
    <property type="match status" value="1"/>
</dbReference>
<proteinExistence type="inferred from homology"/>
<comment type="function">
    <text evidence="1">Catalyzes the phosphorylation of riboflavin to FMN followed by the adenylation of FMN to FAD.</text>
</comment>
<evidence type="ECO:0000256" key="13">
    <source>
        <dbReference type="ARBA" id="ARBA00047880"/>
    </source>
</evidence>
<evidence type="ECO:0000259" key="16">
    <source>
        <dbReference type="SMART" id="SM00904"/>
    </source>
</evidence>
<dbReference type="InterPro" id="IPR004821">
    <property type="entry name" value="Cyt_trans-like"/>
</dbReference>
<dbReference type="GO" id="GO:0008531">
    <property type="term" value="F:riboflavin kinase activity"/>
    <property type="evidence" value="ECO:0007669"/>
    <property type="project" value="UniProtKB-UniRule"/>
</dbReference>
<evidence type="ECO:0000256" key="10">
    <source>
        <dbReference type="ARBA" id="ARBA00022827"/>
    </source>
</evidence>
<keyword evidence="6 15" id="KW-0808">Transferase</keyword>
<evidence type="ECO:0000256" key="3">
    <source>
        <dbReference type="ARBA" id="ARBA00005201"/>
    </source>
</evidence>
<dbReference type="InterPro" id="IPR023468">
    <property type="entry name" value="Riboflavin_kinase"/>
</dbReference>
<dbReference type="Gene3D" id="2.40.30.30">
    <property type="entry name" value="Riboflavin kinase-like"/>
    <property type="match status" value="1"/>
</dbReference>
<dbReference type="CDD" id="cd02064">
    <property type="entry name" value="FAD_synthetase_N"/>
    <property type="match status" value="1"/>
</dbReference>
<evidence type="ECO:0000313" key="17">
    <source>
        <dbReference type="EMBL" id="SFH67601.1"/>
    </source>
</evidence>
<dbReference type="GO" id="GO:0003919">
    <property type="term" value="F:FMN adenylyltransferase activity"/>
    <property type="evidence" value="ECO:0007669"/>
    <property type="project" value="UniProtKB-UniRule"/>
</dbReference>
<gene>
    <name evidence="17" type="ORF">SAMN04489868_11135</name>
</gene>
<evidence type="ECO:0000256" key="8">
    <source>
        <dbReference type="ARBA" id="ARBA00022741"/>
    </source>
</evidence>
<dbReference type="Pfam" id="PF06574">
    <property type="entry name" value="FAD_syn"/>
    <property type="match status" value="1"/>
</dbReference>
<evidence type="ECO:0000256" key="15">
    <source>
        <dbReference type="PIRNR" id="PIRNR004491"/>
    </source>
</evidence>
<accession>A0A1I3C0U2</accession>
<dbReference type="UniPathway" id="UPA00277">
    <property type="reaction ID" value="UER00407"/>
</dbReference>
<dbReference type="RefSeq" id="WP_092092013.1">
    <property type="nucleotide sequence ID" value="NZ_FOQE01000011.1"/>
</dbReference>
<keyword evidence="12" id="KW-0511">Multifunctional enzyme</keyword>
<dbReference type="SMART" id="SM00904">
    <property type="entry name" value="Flavokinase"/>
    <property type="match status" value="1"/>
</dbReference>
<comment type="pathway">
    <text evidence="3 15">Cofactor biosynthesis; FMN biosynthesis; FMN from riboflavin (ATP route): step 1/1.</text>
</comment>
<dbReference type="EMBL" id="FOQE01000011">
    <property type="protein sequence ID" value="SFH67601.1"/>
    <property type="molecule type" value="Genomic_DNA"/>
</dbReference>
<feature type="domain" description="Riboflavin kinase" evidence="16">
    <location>
        <begin position="186"/>
        <end position="311"/>
    </location>
</feature>
<keyword evidence="5 15" id="KW-0288">FMN</keyword>
<evidence type="ECO:0000256" key="12">
    <source>
        <dbReference type="ARBA" id="ARBA00023268"/>
    </source>
</evidence>
<dbReference type="GO" id="GO:0009231">
    <property type="term" value="P:riboflavin biosynthetic process"/>
    <property type="evidence" value="ECO:0007669"/>
    <property type="project" value="InterPro"/>
</dbReference>
<dbReference type="PANTHER" id="PTHR22749:SF6">
    <property type="entry name" value="RIBOFLAVIN KINASE"/>
    <property type="match status" value="1"/>
</dbReference>
<comment type="catalytic activity">
    <reaction evidence="13 15">
        <text>riboflavin + ATP = FMN + ADP + H(+)</text>
        <dbReference type="Rhea" id="RHEA:14357"/>
        <dbReference type="ChEBI" id="CHEBI:15378"/>
        <dbReference type="ChEBI" id="CHEBI:30616"/>
        <dbReference type="ChEBI" id="CHEBI:57986"/>
        <dbReference type="ChEBI" id="CHEBI:58210"/>
        <dbReference type="ChEBI" id="CHEBI:456216"/>
        <dbReference type="EC" id="2.7.1.26"/>
    </reaction>
</comment>
<comment type="pathway">
    <text evidence="2 15">Cofactor biosynthesis; FAD biosynthesis; FAD from FMN: step 1/1.</text>
</comment>
<evidence type="ECO:0000256" key="11">
    <source>
        <dbReference type="ARBA" id="ARBA00022840"/>
    </source>
</evidence>
<protein>
    <recommendedName>
        <fullName evidence="15">Riboflavin biosynthesis protein</fullName>
    </recommendedName>
    <domain>
        <recommendedName>
            <fullName evidence="15">Riboflavin kinase</fullName>
            <ecNumber evidence="15">2.7.1.26</ecNumber>
        </recommendedName>
        <alternativeName>
            <fullName evidence="15">Flavokinase</fullName>
        </alternativeName>
    </domain>
    <domain>
        <recommendedName>
            <fullName evidence="15">FMN adenylyltransferase</fullName>
            <ecNumber evidence="15">2.7.7.2</ecNumber>
        </recommendedName>
        <alternativeName>
            <fullName evidence="15">FAD pyrophosphorylase</fullName>
        </alternativeName>
        <alternativeName>
            <fullName evidence="15">FAD synthase</fullName>
        </alternativeName>
    </domain>
</protein>
<keyword evidence="9 15" id="KW-0418">Kinase</keyword>
<dbReference type="InterPro" id="IPR015864">
    <property type="entry name" value="FAD_synthase"/>
</dbReference>
<dbReference type="PIRSF" id="PIRSF004491">
    <property type="entry name" value="FAD_Synth"/>
    <property type="match status" value="1"/>
</dbReference>
<name>A0A1I3C0U2_9LACT</name>
<dbReference type="EC" id="2.7.1.26" evidence="15"/>
<evidence type="ECO:0000256" key="7">
    <source>
        <dbReference type="ARBA" id="ARBA00022695"/>
    </source>
</evidence>
<evidence type="ECO:0000313" key="18">
    <source>
        <dbReference type="Proteomes" id="UP000198668"/>
    </source>
</evidence>
<dbReference type="GO" id="GO:0006747">
    <property type="term" value="P:FAD biosynthetic process"/>
    <property type="evidence" value="ECO:0007669"/>
    <property type="project" value="UniProtKB-UniRule"/>
</dbReference>
<evidence type="ECO:0000256" key="5">
    <source>
        <dbReference type="ARBA" id="ARBA00022643"/>
    </source>
</evidence>
<comment type="similarity">
    <text evidence="15">Belongs to the ribF family.</text>
</comment>
<dbReference type="GO" id="GO:0009398">
    <property type="term" value="P:FMN biosynthetic process"/>
    <property type="evidence" value="ECO:0007669"/>
    <property type="project" value="UniProtKB-UniRule"/>
</dbReference>
<dbReference type="NCBIfam" id="TIGR00125">
    <property type="entry name" value="cyt_tran_rel"/>
    <property type="match status" value="1"/>
</dbReference>
<comment type="catalytic activity">
    <reaction evidence="14 15">
        <text>FMN + ATP + H(+) = FAD + diphosphate</text>
        <dbReference type="Rhea" id="RHEA:17237"/>
        <dbReference type="ChEBI" id="CHEBI:15378"/>
        <dbReference type="ChEBI" id="CHEBI:30616"/>
        <dbReference type="ChEBI" id="CHEBI:33019"/>
        <dbReference type="ChEBI" id="CHEBI:57692"/>
        <dbReference type="ChEBI" id="CHEBI:58210"/>
        <dbReference type="EC" id="2.7.7.2"/>
    </reaction>
</comment>
<keyword evidence="8 15" id="KW-0547">Nucleotide-binding</keyword>
<dbReference type="EC" id="2.7.7.2" evidence="15"/>
<dbReference type="FunFam" id="3.40.50.620:FF:000021">
    <property type="entry name" value="Riboflavin biosynthesis protein"/>
    <property type="match status" value="1"/>
</dbReference>
<dbReference type="UniPathway" id="UPA00276">
    <property type="reaction ID" value="UER00406"/>
</dbReference>
<evidence type="ECO:0000256" key="2">
    <source>
        <dbReference type="ARBA" id="ARBA00004726"/>
    </source>
</evidence>
<sequence>MNIIKMHHPYKKADIPKGDIVLALGFFDGVHKGHQQVIKTAKKIANEKQLKLAVMTFNQHPSIVFKKVHPEEIKYLSTIERKEELIAELGVDILYEVDFTSSFASLSPQQFVDQYIVGLRAKVAVAGFDYTFGKKEVASMEHLPSYAHNRFEVVTVGELTDQDKKISSTRIREAMDQGRMSQVNELLGYTYAVPGVVIHGDARGRTLGYPTANIDIDSSIRLPKTGVYAVEIKIGQQWHTGMASIGYNITFETNRQLTVEINIFDFKKDIYGEQVMVKWYKRLRDEKKFPSVSALIEQLKQDEKETRHFFEHCH</sequence>
<dbReference type="InterPro" id="IPR015865">
    <property type="entry name" value="Riboflavin_kinase_bac/euk"/>
</dbReference>
<keyword evidence="11 15" id="KW-0067">ATP-binding</keyword>
<dbReference type="Pfam" id="PF01687">
    <property type="entry name" value="Flavokinase"/>
    <property type="match status" value="1"/>
</dbReference>
<keyword evidence="7 15" id="KW-0548">Nucleotidyltransferase</keyword>
<keyword evidence="4 15" id="KW-0285">Flavoprotein</keyword>
<keyword evidence="18" id="KW-1185">Reference proteome</keyword>
<evidence type="ECO:0000256" key="14">
    <source>
        <dbReference type="ARBA" id="ARBA00049494"/>
    </source>
</evidence>
<keyword evidence="10 15" id="KW-0274">FAD</keyword>
<dbReference type="GO" id="GO:0005524">
    <property type="term" value="F:ATP binding"/>
    <property type="evidence" value="ECO:0007669"/>
    <property type="project" value="UniProtKB-UniRule"/>
</dbReference>
<dbReference type="Gene3D" id="3.40.50.620">
    <property type="entry name" value="HUPs"/>
    <property type="match status" value="1"/>
</dbReference>
<dbReference type="PANTHER" id="PTHR22749">
    <property type="entry name" value="RIBOFLAVIN KINASE/FMN ADENYLYLTRANSFERASE"/>
    <property type="match status" value="1"/>
</dbReference>
<dbReference type="Proteomes" id="UP000198668">
    <property type="component" value="Unassembled WGS sequence"/>
</dbReference>
<evidence type="ECO:0000256" key="9">
    <source>
        <dbReference type="ARBA" id="ARBA00022777"/>
    </source>
</evidence>
<dbReference type="OrthoDB" id="9803667at2"/>
<dbReference type="InterPro" id="IPR002606">
    <property type="entry name" value="Riboflavin_kinase_bac"/>
</dbReference>
<dbReference type="AlphaFoldDB" id="A0A1I3C0U2"/>
<dbReference type="InterPro" id="IPR023465">
    <property type="entry name" value="Riboflavin_kinase_dom_sf"/>
</dbReference>